<dbReference type="AlphaFoldDB" id="A0A835S8Q3"/>
<feature type="region of interest" description="Disordered" evidence="1">
    <location>
        <begin position="1"/>
        <end position="67"/>
    </location>
</feature>
<sequence length="926" mass="97008">MKLVPRASKSQGKLESKRSSGHKPNRSSSSKGLGPPQALHRQAHNASAARRQAKDRRQKARSQARFFKEIDTTLEALGIGTAGAAAGGGGSLGGAASGMPPSPCSSSINLSLSLAPSADQLLTPTASSSRAGTPPPQSGPPGAGGIGRRATSEHRLTENLASGYSTPDRHTSMGGHPSSFGRGSNNGALLPTAEPAGLPPRMQGTSAERHHPTLSMQLPVVHGQVEHGTSATVHRRAVSVESEPAAGAAQPYPGFMLQTTATDEGGPAGPFHPTPSRGAFTLPTAISTTVMANRDEFRRHIGHVIMGHAQSEEDLEDAVNQVEERAEPLHDEIEALHEAAERAAGGSVVTWNSLDSMNVTLDDLFRRTKEIMRRAKPLRSRLADHVDLLPRLNELLVKLLAGLVEAAEALARVGEVLMAAAGELRDRGSDEDVRRGVRAVKKLLEQIEYIARRASDELDAANEAAQAQPLMAACQTAAVNLCSACIQAAAQAAPVLLKPGSLSSDSFVHEKDNQAKRLCVLWDEASRLTEKMAKRYPGFRLRLYGELAAALLQAGDLALGMMEAAASAGEGVGADGEAAGDLSDAVSDSGADSDTSRAVQAGSAWGGRMSTAWGGRNGPVGRGGTTDKEIEAQAWVPSLLQMLLNRASETHRGLRDALADALRYRAVAEGSLDLDDAEEGSLGMGPGMGSGASWGLGGQAAISPAARDEALALDGSELEELFTALDRLQEVFAELCVANLKRTMHLCSGSTGEPLSVWALESARDAAEAALRFVYIHDNSSMALGDMLGQEVTEEHKAWLHHTWQEYTRLSQGVVNGLLSIRRQINVRKGNMSPPPPPIQRPLAAAATVAAAGTGRGRPMGSQSTSAAAAALPTARFAPWAAPAGASGRAALEQAGAWVPGTAAAPGAVRQHRGSGRWRRTELDCK</sequence>
<dbReference type="EMBL" id="JAEHOC010000093">
    <property type="protein sequence ID" value="KAG2422827.1"/>
    <property type="molecule type" value="Genomic_DNA"/>
</dbReference>
<dbReference type="OrthoDB" id="4062651at2759"/>
<gene>
    <name evidence="2" type="ORF">HXX76_015769</name>
</gene>
<comment type="caution">
    <text evidence="2">The sequence shown here is derived from an EMBL/GenBank/DDBJ whole genome shotgun (WGS) entry which is preliminary data.</text>
</comment>
<name>A0A835S8Q3_CHLIN</name>
<feature type="compositionally biased region" description="Basic residues" evidence="1">
    <location>
        <begin position="51"/>
        <end position="62"/>
    </location>
</feature>
<keyword evidence="3" id="KW-1185">Reference proteome</keyword>
<feature type="compositionally biased region" description="Low complexity" evidence="1">
    <location>
        <begin position="572"/>
        <end position="593"/>
    </location>
</feature>
<feature type="region of interest" description="Disordered" evidence="1">
    <location>
        <begin position="572"/>
        <end position="626"/>
    </location>
</feature>
<organism evidence="2 3">
    <name type="scientific">Chlamydomonas incerta</name>
    <dbReference type="NCBI Taxonomy" id="51695"/>
    <lineage>
        <taxon>Eukaryota</taxon>
        <taxon>Viridiplantae</taxon>
        <taxon>Chlorophyta</taxon>
        <taxon>core chlorophytes</taxon>
        <taxon>Chlorophyceae</taxon>
        <taxon>CS clade</taxon>
        <taxon>Chlamydomonadales</taxon>
        <taxon>Chlamydomonadaceae</taxon>
        <taxon>Chlamydomonas</taxon>
    </lineage>
</organism>
<protein>
    <submittedName>
        <fullName evidence="2">Uncharacterized protein</fullName>
    </submittedName>
</protein>
<reference evidence="2" key="1">
    <citation type="journal article" date="2020" name="bioRxiv">
        <title>Comparative genomics of Chlamydomonas.</title>
        <authorList>
            <person name="Craig R.J."/>
            <person name="Hasan A.R."/>
            <person name="Ness R.W."/>
            <person name="Keightley P.D."/>
        </authorList>
    </citation>
    <scope>NUCLEOTIDE SEQUENCE</scope>
    <source>
        <strain evidence="2">SAG 7.73</strain>
    </source>
</reference>
<feature type="compositionally biased region" description="Gly residues" evidence="1">
    <location>
        <begin position="615"/>
        <end position="624"/>
    </location>
</feature>
<feature type="region of interest" description="Disordered" evidence="1">
    <location>
        <begin position="903"/>
        <end position="926"/>
    </location>
</feature>
<proteinExistence type="predicted"/>
<dbReference type="Proteomes" id="UP000650467">
    <property type="component" value="Unassembled WGS sequence"/>
</dbReference>
<evidence type="ECO:0000313" key="3">
    <source>
        <dbReference type="Proteomes" id="UP000650467"/>
    </source>
</evidence>
<evidence type="ECO:0000256" key="1">
    <source>
        <dbReference type="SAM" id="MobiDB-lite"/>
    </source>
</evidence>
<feature type="region of interest" description="Disordered" evidence="1">
    <location>
        <begin position="122"/>
        <end position="149"/>
    </location>
</feature>
<evidence type="ECO:0000313" key="2">
    <source>
        <dbReference type="EMBL" id="KAG2422827.1"/>
    </source>
</evidence>
<accession>A0A835S8Q3</accession>
<feature type="region of interest" description="Disordered" evidence="1">
    <location>
        <begin position="161"/>
        <end position="209"/>
    </location>
</feature>